<evidence type="ECO:0000259" key="7">
    <source>
        <dbReference type="Pfam" id="PF24961"/>
    </source>
</evidence>
<reference evidence="9" key="2">
    <citation type="submission" date="2022-12" db="EMBL/GenBank/DDBJ databases">
        <title>Comparative genomics of Legionella pneumophila isolates from the West Bank and Germany support molecular epidemiology of Legionnaires disease.</title>
        <authorList>
            <person name="Zayed A.R."/>
            <person name="Bitar D.M."/>
            <person name="Steinert M."/>
            <person name="Lueck C."/>
            <person name="Brettar I."/>
            <person name="Hoefle M.G."/>
            <person name="Bunk B."/>
        </authorList>
    </citation>
    <scope>NUCLEOTIDE SEQUENCE</scope>
    <source>
        <strain evidence="9">H23</strain>
    </source>
</reference>
<dbReference type="PANTHER" id="PTHR33507">
    <property type="entry name" value="INNER MEMBRANE PROTEIN YBBJ"/>
    <property type="match status" value="1"/>
</dbReference>
<organism evidence="10 11">
    <name type="scientific">Legionella pneumophila</name>
    <dbReference type="NCBI Taxonomy" id="446"/>
    <lineage>
        <taxon>Bacteria</taxon>
        <taxon>Pseudomonadati</taxon>
        <taxon>Pseudomonadota</taxon>
        <taxon>Gammaproteobacteria</taxon>
        <taxon>Legionellales</taxon>
        <taxon>Legionellaceae</taxon>
        <taxon>Legionella</taxon>
    </lineage>
</organism>
<sequence>MHRDCVRQEGLYKLNNLFCKWAAVIRGLQGIIFRSRLSVSVLEDSDSVATKQSQLSVTCEMKLSKFMQTSCIFIFLTLFLLVGLQTSFAAKIVELNIKGPIGPATADYLERGIKSAQDADLIVILIDTPGGLYDSTRNIIQLFLLSDVPIVTYVSPTGARAASAGTYLMYASTLAAMAPGTQMGAASPVSLGTGFSEGEKDEKKKSTMENKVTHDAVATIRSLAQLRGRDPDFAEKAVTEGKSITANEALSKGVVNYIAKNRDDLLSQIHGIKVSQNNKTITINTESPDIQVINPDWRTRFLSVITNPTVAYLLLLLGIYGIFFELVNPGYVLPGVVGAVSMLFALYALQLLPINYAGLGLIILGILFVIAEAFTPSFGALGVGGTVSFILGSIMLMNTEHLAFQIAWSAIWAMAVLNILIFVLVLGMLIKSRNQKIRHGLETLVGAKGRALGDINLEGQAVIKGEIWNVHSSSPIAANKSVKVTRASGLLLEVEEDQSVY</sequence>
<dbReference type="Pfam" id="PF24961">
    <property type="entry name" value="NfeD_membrane"/>
    <property type="match status" value="1"/>
</dbReference>
<keyword evidence="2 5" id="KW-0812">Transmembrane</keyword>
<dbReference type="Gene3D" id="2.40.50.140">
    <property type="entry name" value="Nucleic acid-binding proteins"/>
    <property type="match status" value="1"/>
</dbReference>
<dbReference type="InterPro" id="IPR002810">
    <property type="entry name" value="NfeD-like_C"/>
</dbReference>
<feature type="domain" description="NfeD1b N-terminal" evidence="8">
    <location>
        <begin position="98"/>
        <end position="269"/>
    </location>
</feature>
<feature type="transmembrane region" description="Helical" evidence="5">
    <location>
        <begin position="330"/>
        <end position="348"/>
    </location>
</feature>
<dbReference type="RefSeq" id="WP_011947859.1">
    <property type="nucleotide sequence ID" value="NZ_BAZA01000244.1"/>
</dbReference>
<dbReference type="InterPro" id="IPR052165">
    <property type="entry name" value="Membrane_assoc_protease"/>
</dbReference>
<feature type="domain" description="NfeD-like C-terminal" evidence="6">
    <location>
        <begin position="442"/>
        <end position="495"/>
    </location>
</feature>
<comment type="subcellular location">
    <subcellularLocation>
        <location evidence="1">Membrane</location>
        <topology evidence="1">Multi-pass membrane protein</topology>
    </subcellularLocation>
</comment>
<feature type="transmembrane region" description="Helical" evidence="5">
    <location>
        <begin position="71"/>
        <end position="90"/>
    </location>
</feature>
<keyword evidence="3 5" id="KW-1133">Transmembrane helix</keyword>
<keyword evidence="4 5" id="KW-0472">Membrane</keyword>
<dbReference type="PANTHER" id="PTHR33507:SF4">
    <property type="entry name" value="NODULATION COMPETITIVENESS PROTEIN NFED"/>
    <property type="match status" value="1"/>
</dbReference>
<dbReference type="SUPFAM" id="SSF52096">
    <property type="entry name" value="ClpP/crotonase"/>
    <property type="match status" value="1"/>
</dbReference>
<evidence type="ECO:0000313" key="10">
    <source>
        <dbReference type="EMBL" id="STX81144.1"/>
    </source>
</evidence>
<dbReference type="InterPro" id="IPR029045">
    <property type="entry name" value="ClpP/crotonase-like_dom_sf"/>
</dbReference>
<evidence type="ECO:0000313" key="9">
    <source>
        <dbReference type="EMBL" id="MCZ4719725.1"/>
    </source>
</evidence>
<accession>A0A378KH66</accession>
<feature type="domain" description="NfeD integral membrane" evidence="7">
    <location>
        <begin position="309"/>
        <end position="425"/>
    </location>
</feature>
<feature type="transmembrane region" description="Helical" evidence="5">
    <location>
        <begin position="378"/>
        <end position="397"/>
    </location>
</feature>
<dbReference type="InterPro" id="IPR056738">
    <property type="entry name" value="NfeD1b_N"/>
</dbReference>
<dbReference type="InterPro" id="IPR012340">
    <property type="entry name" value="NA-bd_OB-fold"/>
</dbReference>
<evidence type="ECO:0000256" key="4">
    <source>
        <dbReference type="ARBA" id="ARBA00023136"/>
    </source>
</evidence>
<evidence type="ECO:0000256" key="3">
    <source>
        <dbReference type="ARBA" id="ARBA00022989"/>
    </source>
</evidence>
<name>A0A378KH66_LEGPN</name>
<feature type="transmembrane region" description="Helical" evidence="5">
    <location>
        <begin position="301"/>
        <end position="323"/>
    </location>
</feature>
<dbReference type="EMBL" id="UGOL01000001">
    <property type="protein sequence ID" value="STX81144.1"/>
    <property type="molecule type" value="Genomic_DNA"/>
</dbReference>
<evidence type="ECO:0000256" key="1">
    <source>
        <dbReference type="ARBA" id="ARBA00004141"/>
    </source>
</evidence>
<dbReference type="InterPro" id="IPR056739">
    <property type="entry name" value="NfeD_membrane"/>
</dbReference>
<gene>
    <name evidence="10" type="ORF">NCTC12000_03171</name>
    <name evidence="9" type="ORF">O6C86_10945</name>
</gene>
<evidence type="ECO:0000259" key="6">
    <source>
        <dbReference type="Pfam" id="PF01957"/>
    </source>
</evidence>
<evidence type="ECO:0000256" key="5">
    <source>
        <dbReference type="SAM" id="Phobius"/>
    </source>
</evidence>
<dbReference type="Pfam" id="PF01957">
    <property type="entry name" value="NfeD"/>
    <property type="match status" value="1"/>
</dbReference>
<dbReference type="SUPFAM" id="SSF141322">
    <property type="entry name" value="NfeD domain-like"/>
    <property type="match status" value="1"/>
</dbReference>
<dbReference type="AlphaFoldDB" id="A0A378KH66"/>
<protein>
    <submittedName>
        <fullName evidence="9">Nodulation protein NfeD</fullName>
    </submittedName>
    <submittedName>
        <fullName evidence="10">Transmembrane protein</fullName>
    </submittedName>
</protein>
<dbReference type="Proteomes" id="UP000254631">
    <property type="component" value="Unassembled WGS sequence"/>
</dbReference>
<dbReference type="EMBL" id="JAPXIC010000074">
    <property type="protein sequence ID" value="MCZ4719725.1"/>
    <property type="molecule type" value="Genomic_DNA"/>
</dbReference>
<reference evidence="10 11" key="1">
    <citation type="submission" date="2018-06" db="EMBL/GenBank/DDBJ databases">
        <authorList>
            <consortium name="Pathogen Informatics"/>
            <person name="Doyle S."/>
        </authorList>
    </citation>
    <scope>NUCLEOTIDE SEQUENCE [LARGE SCALE GENOMIC DNA]</scope>
    <source>
        <strain evidence="10 11">NCTC12000</strain>
    </source>
</reference>
<proteinExistence type="predicted"/>
<dbReference type="Proteomes" id="UP001071279">
    <property type="component" value="Unassembled WGS sequence"/>
</dbReference>
<dbReference type="Pfam" id="PF25145">
    <property type="entry name" value="NfeD1b_N"/>
    <property type="match status" value="1"/>
</dbReference>
<feature type="transmembrane region" description="Helical" evidence="5">
    <location>
        <begin position="354"/>
        <end position="371"/>
    </location>
</feature>
<evidence type="ECO:0000313" key="11">
    <source>
        <dbReference type="Proteomes" id="UP000254631"/>
    </source>
</evidence>
<evidence type="ECO:0000259" key="8">
    <source>
        <dbReference type="Pfam" id="PF25145"/>
    </source>
</evidence>
<dbReference type="Gene3D" id="3.90.226.10">
    <property type="entry name" value="2-enoyl-CoA Hydratase, Chain A, domain 1"/>
    <property type="match status" value="1"/>
</dbReference>
<dbReference type="CDD" id="cd07020">
    <property type="entry name" value="Clp_protease_NfeD_1"/>
    <property type="match status" value="1"/>
</dbReference>
<feature type="transmembrane region" description="Helical" evidence="5">
    <location>
        <begin position="409"/>
        <end position="430"/>
    </location>
</feature>
<evidence type="ECO:0000256" key="2">
    <source>
        <dbReference type="ARBA" id="ARBA00022692"/>
    </source>
</evidence>
<dbReference type="GO" id="GO:0016020">
    <property type="term" value="C:membrane"/>
    <property type="evidence" value="ECO:0007669"/>
    <property type="project" value="UniProtKB-SubCell"/>
</dbReference>